<dbReference type="Proteomes" id="UP000470082">
    <property type="component" value="Unassembled WGS sequence"/>
</dbReference>
<dbReference type="InterPro" id="IPR027417">
    <property type="entry name" value="P-loop_NTPase"/>
</dbReference>
<dbReference type="PROSITE" id="PS51096">
    <property type="entry name" value="PTS_EIIA_TYPE_4"/>
    <property type="match status" value="1"/>
</dbReference>
<organism evidence="7 8">
    <name type="scientific">Floccifex porci</name>
    <dbReference type="NCBI Taxonomy" id="2606629"/>
    <lineage>
        <taxon>Bacteria</taxon>
        <taxon>Bacillati</taxon>
        <taxon>Bacillota</taxon>
        <taxon>Erysipelotrichia</taxon>
        <taxon>Erysipelotrichales</taxon>
        <taxon>Erysipelotrichaceae</taxon>
        <taxon>Floccifex</taxon>
    </lineage>
</organism>
<dbReference type="InterPro" id="IPR036662">
    <property type="entry name" value="PTS_EIIA_man-typ_sf"/>
</dbReference>
<evidence type="ECO:0000259" key="6">
    <source>
        <dbReference type="PROSITE" id="PS51372"/>
    </source>
</evidence>
<comment type="caution">
    <text evidence="7">The sequence shown here is derived from an EMBL/GenBank/DDBJ whole genome shotgun (WGS) entry which is preliminary data.</text>
</comment>
<feature type="domain" description="Sigma-54 factor interaction" evidence="4">
    <location>
        <begin position="99"/>
        <end position="333"/>
    </location>
</feature>
<dbReference type="AlphaFoldDB" id="A0A7X2T3M5"/>
<dbReference type="EMBL" id="VUMM01000009">
    <property type="protein sequence ID" value="MSS01595.1"/>
    <property type="molecule type" value="Genomic_DNA"/>
</dbReference>
<dbReference type="Gene3D" id="3.40.50.510">
    <property type="entry name" value="Phosphotransferase system, mannose-type IIA component"/>
    <property type="match status" value="1"/>
</dbReference>
<gene>
    <name evidence="7" type="ORF">FYJ50_05725</name>
</gene>
<dbReference type="PROSITE" id="PS51372">
    <property type="entry name" value="PRD_2"/>
    <property type="match status" value="2"/>
</dbReference>
<evidence type="ECO:0000259" key="5">
    <source>
        <dbReference type="PROSITE" id="PS51096"/>
    </source>
</evidence>
<dbReference type="Pfam" id="PF00874">
    <property type="entry name" value="PRD"/>
    <property type="match status" value="1"/>
</dbReference>
<dbReference type="GO" id="GO:0016020">
    <property type="term" value="C:membrane"/>
    <property type="evidence" value="ECO:0007669"/>
    <property type="project" value="InterPro"/>
</dbReference>
<evidence type="ECO:0000313" key="8">
    <source>
        <dbReference type="Proteomes" id="UP000470082"/>
    </source>
</evidence>
<dbReference type="Pfam" id="PF00158">
    <property type="entry name" value="Sigma54_activat"/>
    <property type="match status" value="1"/>
</dbReference>
<proteinExistence type="predicted"/>
<feature type="domain" description="PRD" evidence="6">
    <location>
        <begin position="798"/>
        <end position="905"/>
    </location>
</feature>
<dbReference type="Gene3D" id="1.10.1790.10">
    <property type="entry name" value="PRD domain"/>
    <property type="match status" value="2"/>
</dbReference>
<dbReference type="InterPro" id="IPR011608">
    <property type="entry name" value="PRD"/>
</dbReference>
<dbReference type="CDD" id="cd00009">
    <property type="entry name" value="AAA"/>
    <property type="match status" value="1"/>
</dbReference>
<accession>A0A7X2T3M5</accession>
<dbReference type="GO" id="GO:0016740">
    <property type="term" value="F:transferase activity"/>
    <property type="evidence" value="ECO:0007669"/>
    <property type="project" value="UniProtKB-KW"/>
</dbReference>
<dbReference type="InterPro" id="IPR004701">
    <property type="entry name" value="PTS_EIIA_man-typ"/>
</dbReference>
<feature type="domain" description="PTS EIIA type-4" evidence="5">
    <location>
        <begin position="544"/>
        <end position="677"/>
    </location>
</feature>
<dbReference type="InterPro" id="IPR002078">
    <property type="entry name" value="Sigma_54_int"/>
</dbReference>
<evidence type="ECO:0000313" key="7">
    <source>
        <dbReference type="EMBL" id="MSS01595.1"/>
    </source>
</evidence>
<evidence type="ECO:0000256" key="1">
    <source>
        <dbReference type="ARBA" id="ARBA00022679"/>
    </source>
</evidence>
<dbReference type="GO" id="GO:0009401">
    <property type="term" value="P:phosphoenolpyruvate-dependent sugar phosphotransferase system"/>
    <property type="evidence" value="ECO:0007669"/>
    <property type="project" value="InterPro"/>
</dbReference>
<dbReference type="Gene3D" id="3.40.50.300">
    <property type="entry name" value="P-loop containing nucleotide triphosphate hydrolases"/>
    <property type="match status" value="1"/>
</dbReference>
<dbReference type="SUPFAM" id="SSF63520">
    <property type="entry name" value="PTS-regulatory domain, PRD"/>
    <property type="match status" value="1"/>
</dbReference>
<dbReference type="SUPFAM" id="SSF52540">
    <property type="entry name" value="P-loop containing nucleoside triphosphate hydrolases"/>
    <property type="match status" value="1"/>
</dbReference>
<evidence type="ECO:0000256" key="2">
    <source>
        <dbReference type="ARBA" id="ARBA00022741"/>
    </source>
</evidence>
<dbReference type="RefSeq" id="WP_154460133.1">
    <property type="nucleotide sequence ID" value="NZ_VUMM01000009.1"/>
</dbReference>
<keyword evidence="2" id="KW-0547">Nucleotide-binding</keyword>
<keyword evidence="8" id="KW-1185">Reference proteome</keyword>
<keyword evidence="1" id="KW-0808">Transferase</keyword>
<dbReference type="PROSITE" id="PS50045">
    <property type="entry name" value="SIGMA54_INTERACT_4"/>
    <property type="match status" value="1"/>
</dbReference>
<dbReference type="Gene3D" id="1.10.8.60">
    <property type="match status" value="1"/>
</dbReference>
<name>A0A7X2T3M5_9FIRM</name>
<dbReference type="InterPro" id="IPR003593">
    <property type="entry name" value="AAA+_ATPase"/>
</dbReference>
<dbReference type="InterPro" id="IPR036634">
    <property type="entry name" value="PRD_sf"/>
</dbReference>
<dbReference type="SUPFAM" id="SSF53062">
    <property type="entry name" value="PTS system fructose IIA component-like"/>
    <property type="match status" value="1"/>
</dbReference>
<reference evidence="7 8" key="1">
    <citation type="submission" date="2019-08" db="EMBL/GenBank/DDBJ databases">
        <title>In-depth cultivation of the pig gut microbiome towards novel bacterial diversity and tailored functional studies.</title>
        <authorList>
            <person name="Wylensek D."/>
            <person name="Hitch T.C.A."/>
            <person name="Clavel T."/>
        </authorList>
    </citation>
    <scope>NUCLEOTIDE SEQUENCE [LARGE SCALE GENOMIC DNA]</scope>
    <source>
        <strain evidence="7 8">LKV-178-WT-2G</strain>
    </source>
</reference>
<sequence>MEKQLRNLIKENTKNEQYENNHALYLGKVLGFSRNWISSHLNDLYNNGSFIKINSRPVLFLDKEVLEERYKKPIPKNLYNSLEDLNHSMKNKEEDFQTLIGYDGSLRSVVETCKASLSYPPNGLPTLLYGPTGTGKSLIVKKMYEYGIHHHIFKSDSQYVHVNCSEYANNPELLTAYLFGYKKGAFTGADHDNPGLIQQANGGVLFLDEVHCLKPECQEKLFLFMDNGTYRQIGDNEHLYTSKVFLAFATTENPKDALLKTLLRRIPIQISIPSLEQRGEKEKSRLIVSLLENESKQIHKEIKITSSCYHTLLNTTYEGNVGELKNILKQTCMNALFSSENKNCITINNLHLPHSLSITSGTIMMVEHENFTLEQLKQKSANELGYNIIKNIQKWTLRLQNNEILLDEYFDKIYVLVSQYINSILFSDQKAMYASNLGIVEAIKSIIEMVNQKYRCNLKDKEINAICMFYLDYFSNRSEASKVDIEEYDVFISLIKKQYVKETQILSSINDLVHLHLNIKMNDFFQSCLALYLSRIWNEVLQKQRIGIIIAHGYATASSIASSVNKMLDTYVFDALDMPLDTTTDRILDKLNAFIKNCMNIKDLVLLVDMGSLEDIYNDLKPNDFNIAIANNVSTKFALYVGQGMIQNQSLKQIFDQSIENINISYKIAERKEKEKIILCSCATGLGTAEKLKEILEDSLPEKLSVKVLTYDYSTLVKNHLGSEFFERYEVLCIVGTLNPNIPGLQFVSIEDLIVNESFGFLTDYFEGLLSKEDMDQFQKNLLKNFSLTNIIMNLTFLNPNKLLEHVADSIDVLQTLLNTTFTNNMCFGLYVHICCLIERLVSRDGIDSYIKTLDECSLEFQDFYFNLKSAFQKVEKYYRIQIPIEEVEYIYIYIQNMKETSKNEDDE</sequence>
<dbReference type="PANTHER" id="PTHR32071:SF38">
    <property type="entry name" value="PSP OPERON TRANSCRIPTIONAL ACTIVATOR"/>
    <property type="match status" value="1"/>
</dbReference>
<protein>
    <submittedName>
        <fullName evidence="7">PRD domain-containing protein</fullName>
    </submittedName>
</protein>
<dbReference type="SMART" id="SM00382">
    <property type="entry name" value="AAA"/>
    <property type="match status" value="1"/>
</dbReference>
<keyword evidence="3" id="KW-0067">ATP-binding</keyword>
<evidence type="ECO:0000256" key="3">
    <source>
        <dbReference type="ARBA" id="ARBA00022840"/>
    </source>
</evidence>
<dbReference type="PANTHER" id="PTHR32071">
    <property type="entry name" value="TRANSCRIPTIONAL REGULATORY PROTEIN"/>
    <property type="match status" value="1"/>
</dbReference>
<dbReference type="GO" id="GO:0006355">
    <property type="term" value="P:regulation of DNA-templated transcription"/>
    <property type="evidence" value="ECO:0007669"/>
    <property type="project" value="InterPro"/>
</dbReference>
<evidence type="ECO:0000259" key="4">
    <source>
        <dbReference type="PROSITE" id="PS50045"/>
    </source>
</evidence>
<dbReference type="GO" id="GO:0005524">
    <property type="term" value="F:ATP binding"/>
    <property type="evidence" value="ECO:0007669"/>
    <property type="project" value="UniProtKB-KW"/>
</dbReference>
<feature type="domain" description="PRD" evidence="6">
    <location>
        <begin position="434"/>
        <end position="543"/>
    </location>
</feature>